<dbReference type="NCBIfam" id="NF008219">
    <property type="entry name" value="PRK10987.1"/>
    <property type="match status" value="1"/>
</dbReference>
<dbReference type="RefSeq" id="WP_006015675.1">
    <property type="nucleotide sequence ID" value="NZ_BAEQ01000067.1"/>
</dbReference>
<name>K6YDS9_9ALTE</name>
<dbReference type="OrthoDB" id="9811967at2"/>
<dbReference type="PANTHER" id="PTHR38684:SF1">
    <property type="entry name" value="PROTEIN AMPE"/>
    <property type="match status" value="1"/>
</dbReference>
<feature type="transmembrane region" description="Helical" evidence="1">
    <location>
        <begin position="71"/>
        <end position="92"/>
    </location>
</feature>
<dbReference type="PANTHER" id="PTHR38684">
    <property type="entry name" value="PROTEIN AMPE"/>
    <property type="match status" value="1"/>
</dbReference>
<organism evidence="2 3">
    <name type="scientific">Brumicola pallidula DSM 14239 = ACAM 615</name>
    <dbReference type="NCBI Taxonomy" id="1121922"/>
    <lineage>
        <taxon>Bacteria</taxon>
        <taxon>Pseudomonadati</taxon>
        <taxon>Pseudomonadota</taxon>
        <taxon>Gammaproteobacteria</taxon>
        <taxon>Alteromonadales</taxon>
        <taxon>Alteromonadaceae</taxon>
        <taxon>Brumicola</taxon>
    </lineage>
</organism>
<accession>K6YDS9</accession>
<protein>
    <submittedName>
        <fullName evidence="2">AmpE protein</fullName>
    </submittedName>
</protein>
<evidence type="ECO:0000313" key="3">
    <source>
        <dbReference type="Proteomes" id="UP000006251"/>
    </source>
</evidence>
<keyword evidence="3" id="KW-1185">Reference proteome</keyword>
<dbReference type="GO" id="GO:0005886">
    <property type="term" value="C:plasma membrane"/>
    <property type="evidence" value="ECO:0007669"/>
    <property type="project" value="TreeGrafter"/>
</dbReference>
<dbReference type="STRING" id="1121922.GCA_000428905_00299"/>
<dbReference type="Proteomes" id="UP000006251">
    <property type="component" value="Unassembled WGS sequence"/>
</dbReference>
<sequence>MALISLLIVMALERITPKSPKWHIHALVGKYIQFLQARNWFSDTASMLSILLIIILPASLLYVIELVLNNALVTFVLQLAVLWICLGCPITRKNYKNYLQAAVRTDFEACSLHSISFGNEGGDLDKVGQQLVFINYRQYAAVIVAFVLLGVPGVIIYSIAKELQLYTHKMRLCENNPQAVDEEVMGESTNENAALIIDQIMHVIDWLPVRLTAFGFMVVGHFSRALTFWLPALVDTKSSTKTILTNVAIAAEEVEADQKNCIDEPCILVRLVKRNVLFMLVIVSILTMVGAVA</sequence>
<comment type="caution">
    <text evidence="2">The sequence shown here is derived from an EMBL/GenBank/DDBJ whole genome shotgun (WGS) entry which is preliminary data.</text>
</comment>
<feature type="transmembrane region" description="Helical" evidence="1">
    <location>
        <begin position="45"/>
        <end position="64"/>
    </location>
</feature>
<dbReference type="InterPro" id="IPR052966">
    <property type="entry name" value="Beta-lactamase_Reg"/>
</dbReference>
<reference evidence="3" key="1">
    <citation type="journal article" date="2014" name="Environ. Microbiol.">
        <title>Comparative genomics of the marine bacterial genus Glaciecola reveals the high degree of genomic diversity and genomic characteristic for cold adaptation.</title>
        <authorList>
            <person name="Qin Q.L."/>
            <person name="Xie B.B."/>
            <person name="Yu Y."/>
            <person name="Shu Y.L."/>
            <person name="Rong J.C."/>
            <person name="Zhang Y.J."/>
            <person name="Zhao D.L."/>
            <person name="Chen X.L."/>
            <person name="Zhang X.Y."/>
            <person name="Chen B."/>
            <person name="Zhou B.C."/>
            <person name="Zhang Y.Z."/>
        </authorList>
    </citation>
    <scope>NUCLEOTIDE SEQUENCE [LARGE SCALE GENOMIC DNA]</scope>
    <source>
        <strain evidence="3">ACAM 615</strain>
    </source>
</reference>
<dbReference type="InterPro" id="IPR031347">
    <property type="entry name" value="AmpE"/>
</dbReference>
<keyword evidence="1" id="KW-0472">Membrane</keyword>
<feature type="transmembrane region" description="Helical" evidence="1">
    <location>
        <begin position="139"/>
        <end position="160"/>
    </location>
</feature>
<dbReference type="EMBL" id="BAEQ01000067">
    <property type="protein sequence ID" value="GAC30894.1"/>
    <property type="molecule type" value="Genomic_DNA"/>
</dbReference>
<evidence type="ECO:0000256" key="1">
    <source>
        <dbReference type="SAM" id="Phobius"/>
    </source>
</evidence>
<dbReference type="GO" id="GO:0046677">
    <property type="term" value="P:response to antibiotic"/>
    <property type="evidence" value="ECO:0007669"/>
    <property type="project" value="TreeGrafter"/>
</dbReference>
<keyword evidence="1" id="KW-1133">Transmembrane helix</keyword>
<evidence type="ECO:0000313" key="2">
    <source>
        <dbReference type="EMBL" id="GAC30894.1"/>
    </source>
</evidence>
<dbReference type="AlphaFoldDB" id="K6YDS9"/>
<feature type="transmembrane region" description="Helical" evidence="1">
    <location>
        <begin position="276"/>
        <end position="292"/>
    </location>
</feature>
<gene>
    <name evidence="2" type="primary">ampE</name>
    <name evidence="2" type="ORF">GPAL_4055</name>
</gene>
<keyword evidence="1" id="KW-0812">Transmembrane</keyword>
<dbReference type="Pfam" id="PF17113">
    <property type="entry name" value="AmpE"/>
    <property type="match status" value="1"/>
</dbReference>
<proteinExistence type="predicted"/>